<organism evidence="13 14">
    <name type="scientific">Paenibacillus stellifer</name>
    <dbReference type="NCBI Taxonomy" id="169760"/>
    <lineage>
        <taxon>Bacteria</taxon>
        <taxon>Bacillati</taxon>
        <taxon>Bacillota</taxon>
        <taxon>Bacilli</taxon>
        <taxon>Bacillales</taxon>
        <taxon>Paenibacillaceae</taxon>
        <taxon>Paenibacillus</taxon>
    </lineage>
</organism>
<dbReference type="InterPro" id="IPR008909">
    <property type="entry name" value="DALR_anticod-bd"/>
</dbReference>
<dbReference type="InterPro" id="IPR014729">
    <property type="entry name" value="Rossmann-like_a/b/a_fold"/>
</dbReference>
<dbReference type="Pfam" id="PF00750">
    <property type="entry name" value="tRNA-synt_1d"/>
    <property type="match status" value="1"/>
</dbReference>
<evidence type="ECO:0000256" key="2">
    <source>
        <dbReference type="ARBA" id="ARBA00012837"/>
    </source>
</evidence>
<dbReference type="InterPro" id="IPR036695">
    <property type="entry name" value="Arg-tRNA-synth_N_sf"/>
</dbReference>
<dbReference type="SMART" id="SM01016">
    <property type="entry name" value="Arg_tRNA_synt_N"/>
    <property type="match status" value="1"/>
</dbReference>
<dbReference type="AlphaFoldDB" id="A0A089LYH2"/>
<evidence type="ECO:0000259" key="11">
    <source>
        <dbReference type="SMART" id="SM00836"/>
    </source>
</evidence>
<keyword evidence="4 9" id="KW-0547">Nucleotide-binding</keyword>
<name>A0A089LYH2_9BACL</name>
<dbReference type="KEGG" id="pste:PSTEL_20760"/>
<dbReference type="GO" id="GO:0006420">
    <property type="term" value="P:arginyl-tRNA aminoacylation"/>
    <property type="evidence" value="ECO:0007669"/>
    <property type="project" value="InterPro"/>
</dbReference>
<accession>A0A089LYH2</accession>
<evidence type="ECO:0000313" key="13">
    <source>
        <dbReference type="EMBL" id="AIQ65190.1"/>
    </source>
</evidence>
<dbReference type="SMART" id="SM00836">
    <property type="entry name" value="DALR_1"/>
    <property type="match status" value="1"/>
</dbReference>
<evidence type="ECO:0000256" key="9">
    <source>
        <dbReference type="RuleBase" id="RU363038"/>
    </source>
</evidence>
<dbReference type="EMBL" id="CP009286">
    <property type="protein sequence ID" value="AIQ65190.1"/>
    <property type="molecule type" value="Genomic_DNA"/>
</dbReference>
<keyword evidence="6 9" id="KW-0648">Protein biosynthesis</keyword>
<evidence type="ECO:0000256" key="10">
    <source>
        <dbReference type="SAM" id="MobiDB-lite"/>
    </source>
</evidence>
<dbReference type="Gene3D" id="3.40.50.620">
    <property type="entry name" value="HUPs"/>
    <property type="match status" value="1"/>
</dbReference>
<dbReference type="InterPro" id="IPR001278">
    <property type="entry name" value="Arg-tRNA-ligase"/>
</dbReference>
<dbReference type="SUPFAM" id="SSF55190">
    <property type="entry name" value="Arginyl-tRNA synthetase (ArgRS), N-terminal 'additional' domain"/>
    <property type="match status" value="1"/>
</dbReference>
<evidence type="ECO:0000256" key="6">
    <source>
        <dbReference type="ARBA" id="ARBA00022917"/>
    </source>
</evidence>
<dbReference type="PANTHER" id="PTHR11956">
    <property type="entry name" value="ARGINYL-TRNA SYNTHETASE"/>
    <property type="match status" value="1"/>
</dbReference>
<feature type="compositionally biased region" description="Polar residues" evidence="10">
    <location>
        <begin position="539"/>
        <end position="558"/>
    </location>
</feature>
<evidence type="ECO:0000256" key="5">
    <source>
        <dbReference type="ARBA" id="ARBA00022840"/>
    </source>
</evidence>
<evidence type="ECO:0000256" key="3">
    <source>
        <dbReference type="ARBA" id="ARBA00022598"/>
    </source>
</evidence>
<evidence type="ECO:0000313" key="14">
    <source>
        <dbReference type="Proteomes" id="UP000029507"/>
    </source>
</evidence>
<dbReference type="Proteomes" id="UP000029507">
    <property type="component" value="Chromosome"/>
</dbReference>
<keyword evidence="7 9" id="KW-0030">Aminoacyl-tRNA synthetase</keyword>
<dbReference type="Pfam" id="PF03485">
    <property type="entry name" value="Arg_tRNA_synt_N"/>
    <property type="match status" value="1"/>
</dbReference>
<keyword evidence="14" id="KW-1185">Reference proteome</keyword>
<proteinExistence type="inferred from homology"/>
<dbReference type="EC" id="6.1.1.19" evidence="2"/>
<dbReference type="PANTHER" id="PTHR11956:SF5">
    <property type="entry name" value="ARGININE--TRNA LIGASE, CYTOPLASMIC"/>
    <property type="match status" value="1"/>
</dbReference>
<dbReference type="Pfam" id="PF05746">
    <property type="entry name" value="DALR_1"/>
    <property type="match status" value="1"/>
</dbReference>
<evidence type="ECO:0000259" key="12">
    <source>
        <dbReference type="SMART" id="SM01016"/>
    </source>
</evidence>
<evidence type="ECO:0000256" key="1">
    <source>
        <dbReference type="ARBA" id="ARBA00005594"/>
    </source>
</evidence>
<dbReference type="InterPro" id="IPR009080">
    <property type="entry name" value="tRNAsynth_Ia_anticodon-bd"/>
</dbReference>
<protein>
    <recommendedName>
        <fullName evidence="2">arginine--tRNA ligase</fullName>
        <ecNumber evidence="2">6.1.1.19</ecNumber>
    </recommendedName>
</protein>
<comment type="similarity">
    <text evidence="1 9">Belongs to the class-I aminoacyl-tRNA synthetase family.</text>
</comment>
<keyword evidence="5 9" id="KW-0067">ATP-binding</keyword>
<dbReference type="SUPFAM" id="SSF47323">
    <property type="entry name" value="Anticodon-binding domain of a subclass of class I aminoacyl-tRNA synthetases"/>
    <property type="match status" value="1"/>
</dbReference>
<dbReference type="InterPro" id="IPR035684">
    <property type="entry name" value="ArgRS_core"/>
</dbReference>
<dbReference type="GO" id="GO:0005737">
    <property type="term" value="C:cytoplasm"/>
    <property type="evidence" value="ECO:0007669"/>
    <property type="project" value="InterPro"/>
</dbReference>
<dbReference type="HOGENOM" id="CLU_006406_6_1_9"/>
<dbReference type="PRINTS" id="PR01038">
    <property type="entry name" value="TRNASYNTHARG"/>
</dbReference>
<evidence type="ECO:0000256" key="8">
    <source>
        <dbReference type="ARBA" id="ARBA00049339"/>
    </source>
</evidence>
<dbReference type="STRING" id="169760.PSTEL_20760"/>
<feature type="domain" description="Arginyl tRNA synthetase N-terminal" evidence="12">
    <location>
        <begin position="8"/>
        <end position="96"/>
    </location>
</feature>
<dbReference type="InterPro" id="IPR005148">
    <property type="entry name" value="Arg-tRNA-synth_N"/>
</dbReference>
<comment type="catalytic activity">
    <reaction evidence="8">
        <text>tRNA(Arg) + L-arginine + ATP = L-arginyl-tRNA(Arg) + AMP + diphosphate</text>
        <dbReference type="Rhea" id="RHEA:20301"/>
        <dbReference type="Rhea" id="RHEA-COMP:9658"/>
        <dbReference type="Rhea" id="RHEA-COMP:9673"/>
        <dbReference type="ChEBI" id="CHEBI:30616"/>
        <dbReference type="ChEBI" id="CHEBI:32682"/>
        <dbReference type="ChEBI" id="CHEBI:33019"/>
        <dbReference type="ChEBI" id="CHEBI:78442"/>
        <dbReference type="ChEBI" id="CHEBI:78513"/>
        <dbReference type="ChEBI" id="CHEBI:456215"/>
        <dbReference type="EC" id="6.1.1.19"/>
    </reaction>
</comment>
<feature type="domain" description="DALR anticodon binding" evidence="11">
    <location>
        <begin position="511"/>
        <end position="669"/>
    </location>
</feature>
<evidence type="ECO:0000256" key="7">
    <source>
        <dbReference type="ARBA" id="ARBA00023146"/>
    </source>
</evidence>
<evidence type="ECO:0000256" key="4">
    <source>
        <dbReference type="ARBA" id="ARBA00022741"/>
    </source>
</evidence>
<feature type="region of interest" description="Disordered" evidence="10">
    <location>
        <begin position="539"/>
        <end position="574"/>
    </location>
</feature>
<dbReference type="Gene3D" id="3.30.1360.70">
    <property type="entry name" value="Arginyl tRNA synthetase N-terminal domain"/>
    <property type="match status" value="1"/>
</dbReference>
<dbReference type="SUPFAM" id="SSF52374">
    <property type="entry name" value="Nucleotidylyl transferase"/>
    <property type="match status" value="1"/>
</dbReference>
<reference evidence="13 14" key="1">
    <citation type="submission" date="2014-08" db="EMBL/GenBank/DDBJ databases">
        <title>Comparative genomics of the Paenibacillus odorifer group.</title>
        <authorList>
            <person name="den Bakker H.C."/>
            <person name="Tsai Y.-C."/>
            <person name="Martin N."/>
            <person name="Korlach J."/>
            <person name="Wiedmann M."/>
        </authorList>
    </citation>
    <scope>NUCLEOTIDE SEQUENCE [LARGE SCALE GENOMIC DNA]</scope>
    <source>
        <strain evidence="13 14">DSM 14472</strain>
    </source>
</reference>
<dbReference type="RefSeq" id="WP_038698057.1">
    <property type="nucleotide sequence ID" value="NZ_CP009286.1"/>
</dbReference>
<dbReference type="GO" id="GO:0005524">
    <property type="term" value="F:ATP binding"/>
    <property type="evidence" value="ECO:0007669"/>
    <property type="project" value="UniProtKB-KW"/>
</dbReference>
<dbReference type="Gene3D" id="1.10.730.10">
    <property type="entry name" value="Isoleucyl-tRNA Synthetase, Domain 1"/>
    <property type="match status" value="1"/>
</dbReference>
<sequence length="669" mass="73196">MLSRIIGQEIEQSVLIAVREMGLEVSALPEVNIEQPASLDHGDYSSNIAMKLGKTLRMPPLHIASKLRDVMMASASEGGLIRQVETAAPGFLNVRIDWSVWAGMNEATPAGSQGKVVIEHTSINPNKAAHIGHLRNACIGDTLARLLRRTGHTVEVHNYIDDLGNQLADTVVGLLNLPLEGDYGRFGDYCWDLYSAVNRTYGSDSLLNAKRTETLHELEQGTGNTAWIGKIAAERIVRDHVKEMADFGILYDLLVWESSIVKEGFWDAAFERLRQTPLFVLETIGKLAGCWVLKQAEDVGGAEDQDTGDARQDGEYTQDKVLVRSSGILTYTAKDIAYHLWKFGLLDKDFTYEAFDGELYTTAAHGAAKPLGQAHTVINVIDSRQEYPQTMVKEALRALGYGEQADRLHHAGYGVVSLSPASAAELGIDTSDGRASYAMSGRQGIGIKVSDLISRMERHLEDTRNGRDGLPARMIATAAIRYYLLRFNLGTEVIFDLRQAMELAGNTGVYLMYAHARAARVIRKAESLGLLAPDVVSRSADSTESSSQIEDSNGQTGSRAGHDECANGRAVPLPPPSFPAKLEPPELALLRQLGAWPDTLHTASKELTPNTICQYSHTLSSLFHQFYASCPILTGPNEIVAFRLWLTAKFKETLGDSLAVLGLPAPERL</sequence>
<gene>
    <name evidence="13" type="ORF">PSTEL_20760</name>
</gene>
<dbReference type="GO" id="GO:0004814">
    <property type="term" value="F:arginine-tRNA ligase activity"/>
    <property type="evidence" value="ECO:0007669"/>
    <property type="project" value="UniProtKB-EC"/>
</dbReference>
<keyword evidence="3 9" id="KW-0436">Ligase</keyword>